<dbReference type="PANTHER" id="PTHR42748">
    <property type="entry name" value="NITROGEN METABOLITE REPRESSION PROTEIN NMRA FAMILY MEMBER"/>
    <property type="match status" value="1"/>
</dbReference>
<dbReference type="EMBL" id="AMWN01000002">
    <property type="protein sequence ID" value="EXJ93268.1"/>
    <property type="molecule type" value="Genomic_DNA"/>
</dbReference>
<organism evidence="5 6">
    <name type="scientific">Capronia coronata CBS 617.96</name>
    <dbReference type="NCBI Taxonomy" id="1182541"/>
    <lineage>
        <taxon>Eukaryota</taxon>
        <taxon>Fungi</taxon>
        <taxon>Dikarya</taxon>
        <taxon>Ascomycota</taxon>
        <taxon>Pezizomycotina</taxon>
        <taxon>Eurotiomycetes</taxon>
        <taxon>Chaetothyriomycetidae</taxon>
        <taxon>Chaetothyriales</taxon>
        <taxon>Herpotrichiellaceae</taxon>
        <taxon>Capronia</taxon>
    </lineage>
</organism>
<keyword evidence="2" id="KW-0521">NADP</keyword>
<dbReference type="GeneID" id="19156561"/>
<comment type="similarity">
    <text evidence="1">Belongs to the NmrA-type oxidoreductase family.</text>
</comment>
<proteinExistence type="inferred from homology"/>
<name>W9YL15_9EURO</name>
<evidence type="ECO:0000313" key="5">
    <source>
        <dbReference type="EMBL" id="EXJ93268.1"/>
    </source>
</evidence>
<evidence type="ECO:0000256" key="1">
    <source>
        <dbReference type="ARBA" id="ARBA00006328"/>
    </source>
</evidence>
<dbReference type="OrthoDB" id="419598at2759"/>
<comment type="caution">
    <text evidence="5">The sequence shown here is derived from an EMBL/GenBank/DDBJ whole genome shotgun (WGS) entry which is preliminary data.</text>
</comment>
<dbReference type="PANTHER" id="PTHR42748:SF30">
    <property type="entry name" value="NMRA-LIKE DOMAIN-CONTAINING PROTEIN"/>
    <property type="match status" value="1"/>
</dbReference>
<evidence type="ECO:0000256" key="3">
    <source>
        <dbReference type="ARBA" id="ARBA00023002"/>
    </source>
</evidence>
<dbReference type="InterPro" id="IPR051164">
    <property type="entry name" value="NmrA-like_oxidored"/>
</dbReference>
<dbReference type="SUPFAM" id="SSF51735">
    <property type="entry name" value="NAD(P)-binding Rossmann-fold domains"/>
    <property type="match status" value="1"/>
</dbReference>
<feature type="domain" description="NmrA-like" evidence="4">
    <location>
        <begin position="5"/>
        <end position="275"/>
    </location>
</feature>
<dbReference type="AlphaFoldDB" id="W9YL15"/>
<accession>W9YL15</accession>
<evidence type="ECO:0000259" key="4">
    <source>
        <dbReference type="Pfam" id="PF05368"/>
    </source>
</evidence>
<dbReference type="InterPro" id="IPR008030">
    <property type="entry name" value="NmrA-like"/>
</dbReference>
<gene>
    <name evidence="5" type="ORF">A1O1_01660</name>
</gene>
<dbReference type="eggNOG" id="ENOG502SN54">
    <property type="taxonomic scope" value="Eukaryota"/>
</dbReference>
<dbReference type="RefSeq" id="XP_007720762.1">
    <property type="nucleotide sequence ID" value="XM_007722572.1"/>
</dbReference>
<keyword evidence="3" id="KW-0560">Oxidoreductase</keyword>
<dbReference type="GO" id="GO:0016491">
    <property type="term" value="F:oxidoreductase activity"/>
    <property type="evidence" value="ECO:0007669"/>
    <property type="project" value="UniProtKB-KW"/>
</dbReference>
<dbReference type="InterPro" id="IPR036291">
    <property type="entry name" value="NAD(P)-bd_dom_sf"/>
</dbReference>
<sequence>MATYLVTCPSGQQGRAIIQHLLAAGVKIHAVARNIRSVQACLLKKQGVVLFEGDNDNFAVFHKAAQGCRGIYLNLQPSPTDKNAQQRQTRGIVQACKQAGVETIVLATAYFTGDSSKWDSPLDKRSGVRGYYIAKAEMEMMVREAGVKHYTILRPAWFHANYLLPYSVWHFPGLKDGGELVHSYEDGVRMAHIDEDDIGKYGAAALLNPDRFGGQEIDLGNENLTIQEAANIIQKVSGRPIRVRKRNQEEIIAARNIVPTQTFQLWANMVDLTIDGEQVQRSYGIRLTTFEEYLEREKHRLLKSLPY</sequence>
<evidence type="ECO:0000256" key="2">
    <source>
        <dbReference type="ARBA" id="ARBA00022857"/>
    </source>
</evidence>
<dbReference type="HOGENOM" id="CLU_007383_8_4_1"/>
<keyword evidence="6" id="KW-1185">Reference proteome</keyword>
<dbReference type="Gene3D" id="3.40.50.720">
    <property type="entry name" value="NAD(P)-binding Rossmann-like Domain"/>
    <property type="match status" value="1"/>
</dbReference>
<reference evidence="5 6" key="1">
    <citation type="submission" date="2013-03" db="EMBL/GenBank/DDBJ databases">
        <title>The Genome Sequence of Capronia coronata CBS 617.96.</title>
        <authorList>
            <consortium name="The Broad Institute Genomics Platform"/>
            <person name="Cuomo C."/>
            <person name="de Hoog S."/>
            <person name="Gorbushina A."/>
            <person name="Walker B."/>
            <person name="Young S.K."/>
            <person name="Zeng Q."/>
            <person name="Gargeya S."/>
            <person name="Fitzgerald M."/>
            <person name="Haas B."/>
            <person name="Abouelleil A."/>
            <person name="Allen A.W."/>
            <person name="Alvarado L."/>
            <person name="Arachchi H.M."/>
            <person name="Berlin A.M."/>
            <person name="Chapman S.B."/>
            <person name="Gainer-Dewar J."/>
            <person name="Goldberg J."/>
            <person name="Griggs A."/>
            <person name="Gujja S."/>
            <person name="Hansen M."/>
            <person name="Howarth C."/>
            <person name="Imamovic A."/>
            <person name="Ireland A."/>
            <person name="Larimer J."/>
            <person name="McCowan C."/>
            <person name="Murphy C."/>
            <person name="Pearson M."/>
            <person name="Poon T.W."/>
            <person name="Priest M."/>
            <person name="Roberts A."/>
            <person name="Saif S."/>
            <person name="Shea T."/>
            <person name="Sisk P."/>
            <person name="Sykes S."/>
            <person name="Wortman J."/>
            <person name="Nusbaum C."/>
            <person name="Birren B."/>
        </authorList>
    </citation>
    <scope>NUCLEOTIDE SEQUENCE [LARGE SCALE GENOMIC DNA]</scope>
    <source>
        <strain evidence="5 6">CBS 617.96</strain>
    </source>
</reference>
<protein>
    <recommendedName>
        <fullName evidence="4">NmrA-like domain-containing protein</fullName>
    </recommendedName>
</protein>
<dbReference type="Pfam" id="PF05368">
    <property type="entry name" value="NmrA"/>
    <property type="match status" value="1"/>
</dbReference>
<dbReference type="Proteomes" id="UP000019484">
    <property type="component" value="Unassembled WGS sequence"/>
</dbReference>
<dbReference type="GO" id="GO:0005634">
    <property type="term" value="C:nucleus"/>
    <property type="evidence" value="ECO:0007669"/>
    <property type="project" value="TreeGrafter"/>
</dbReference>
<dbReference type="STRING" id="1182541.W9YL15"/>
<evidence type="ECO:0000313" key="6">
    <source>
        <dbReference type="Proteomes" id="UP000019484"/>
    </source>
</evidence>